<dbReference type="InterPro" id="IPR036078">
    <property type="entry name" value="Spo11/TopoVI_A_sf"/>
</dbReference>
<dbReference type="Gene3D" id="3.40.1360.10">
    <property type="match status" value="1"/>
</dbReference>
<name>A0A6A4KKD8_9ERIC</name>
<dbReference type="InterPro" id="IPR013048">
    <property type="entry name" value="Meiotic_Spo11"/>
</dbReference>
<keyword evidence="2" id="KW-0539">Nucleus</keyword>
<feature type="domain" description="Topoisomerase 6 subunit A/Spo11 TOPRIM" evidence="4">
    <location>
        <begin position="1"/>
        <end position="132"/>
    </location>
</feature>
<evidence type="ECO:0000256" key="1">
    <source>
        <dbReference type="ARBA" id="ARBA00004123"/>
    </source>
</evidence>
<dbReference type="InterPro" id="IPR034136">
    <property type="entry name" value="TOPRIM_Topo6A/Spo11"/>
</dbReference>
<reference evidence="5" key="1">
    <citation type="journal article" date="2019" name="Genome Biol. Evol.">
        <title>The Rhododendron genome and chromosomal organization provide insight into shared whole-genome duplications across the heath family (Ericaceae).</title>
        <authorList>
            <person name="Soza V.L."/>
            <person name="Lindsley D."/>
            <person name="Waalkes A."/>
            <person name="Ramage E."/>
            <person name="Patwardhan R.P."/>
            <person name="Burton J.N."/>
            <person name="Adey A."/>
            <person name="Kumar A."/>
            <person name="Qiu R."/>
            <person name="Shendure J."/>
            <person name="Hall B."/>
        </authorList>
    </citation>
    <scope>NUCLEOTIDE SEQUENCE</scope>
    <source>
        <strain evidence="5">RSF 1966-606</strain>
    </source>
</reference>
<gene>
    <name evidence="5" type="ORF">C3L33_23288</name>
</gene>
<dbReference type="CDD" id="cd00223">
    <property type="entry name" value="TOPRIM_TopoIIB_SPO"/>
    <property type="match status" value="1"/>
</dbReference>
<dbReference type="SUPFAM" id="SSF56726">
    <property type="entry name" value="DNA topoisomerase IV, alpha subunit"/>
    <property type="match status" value="1"/>
</dbReference>
<feature type="chain" id="PRO_5025589072" description="Topoisomerase 6 subunit A/Spo11 TOPRIM domain-containing protein" evidence="3">
    <location>
        <begin position="17"/>
        <end position="175"/>
    </location>
</feature>
<dbReference type="PANTHER" id="PTHR10848:SF3">
    <property type="entry name" value="MEIOTIC RECOMBINATION PROTEIN SPO11-1"/>
    <property type="match status" value="1"/>
</dbReference>
<dbReference type="AlphaFoldDB" id="A0A6A4KKD8"/>
<dbReference type="OrthoDB" id="5377392at2759"/>
<dbReference type="GO" id="GO:0000228">
    <property type="term" value="C:nuclear chromosome"/>
    <property type="evidence" value="ECO:0007669"/>
    <property type="project" value="TreeGrafter"/>
</dbReference>
<dbReference type="PANTHER" id="PTHR10848">
    <property type="entry name" value="MEIOTIC RECOMBINATION PROTEIN SPO11"/>
    <property type="match status" value="1"/>
</dbReference>
<accession>A0A6A4KKD8</accession>
<dbReference type="Pfam" id="PF21180">
    <property type="entry name" value="TOP6A-Spo11_Toprim"/>
    <property type="match status" value="1"/>
</dbReference>
<evidence type="ECO:0000256" key="2">
    <source>
        <dbReference type="ARBA" id="ARBA00023242"/>
    </source>
</evidence>
<comment type="subcellular location">
    <subcellularLocation>
        <location evidence="1">Nucleus</location>
    </subcellularLocation>
</comment>
<proteinExistence type="predicted"/>
<protein>
    <recommendedName>
        <fullName evidence="4">Topoisomerase 6 subunit A/Spo11 TOPRIM domain-containing protein</fullName>
    </recommendedName>
</protein>
<dbReference type="GO" id="GO:0003918">
    <property type="term" value="F:DNA topoisomerase type II (double strand cut, ATP-hydrolyzing) activity"/>
    <property type="evidence" value="ECO:0007669"/>
    <property type="project" value="InterPro"/>
</dbReference>
<dbReference type="EMBL" id="QEFC01005482">
    <property type="protein sequence ID" value="KAE9444814.1"/>
    <property type="molecule type" value="Genomic_DNA"/>
</dbReference>
<organism evidence="5">
    <name type="scientific">Rhododendron williamsianum</name>
    <dbReference type="NCBI Taxonomy" id="262921"/>
    <lineage>
        <taxon>Eukaryota</taxon>
        <taxon>Viridiplantae</taxon>
        <taxon>Streptophyta</taxon>
        <taxon>Embryophyta</taxon>
        <taxon>Tracheophyta</taxon>
        <taxon>Spermatophyta</taxon>
        <taxon>Magnoliopsida</taxon>
        <taxon>eudicotyledons</taxon>
        <taxon>Gunneridae</taxon>
        <taxon>Pentapetalae</taxon>
        <taxon>asterids</taxon>
        <taxon>Ericales</taxon>
        <taxon>Ericaceae</taxon>
        <taxon>Ericoideae</taxon>
        <taxon>Rhodoreae</taxon>
        <taxon>Rhododendron</taxon>
    </lineage>
</organism>
<dbReference type="InterPro" id="IPR002815">
    <property type="entry name" value="Spo11/TopoVI_A"/>
</dbReference>
<dbReference type="GO" id="GO:0003677">
    <property type="term" value="F:DNA binding"/>
    <property type="evidence" value="ECO:0007669"/>
    <property type="project" value="InterPro"/>
</dbReference>
<sequence length="175" mass="19869">MFLRLLCLETNLPVLGLMDCDPYGLKILSVYKYGSIDMAYDSNHLTTPGILWLGLRQSDLETYHLPQDVYTDLVDDDRTAASSLLQLPFMDLNPNWVSEIKMMLNTNRKVELDSLCMLGFGYLSEQYLPNKILFLARHYYEVVGEELGVSRLVMEEADEVEEEAAAEGHGQGHEA</sequence>
<dbReference type="GO" id="GO:0007131">
    <property type="term" value="P:reciprocal meiotic recombination"/>
    <property type="evidence" value="ECO:0007669"/>
    <property type="project" value="TreeGrafter"/>
</dbReference>
<dbReference type="GO" id="GO:0000706">
    <property type="term" value="P:meiotic DNA double-strand break processing"/>
    <property type="evidence" value="ECO:0007669"/>
    <property type="project" value="TreeGrafter"/>
</dbReference>
<evidence type="ECO:0000256" key="3">
    <source>
        <dbReference type="SAM" id="SignalP"/>
    </source>
</evidence>
<feature type="signal peptide" evidence="3">
    <location>
        <begin position="1"/>
        <end position="16"/>
    </location>
</feature>
<keyword evidence="3" id="KW-0732">Signal</keyword>
<comment type="caution">
    <text evidence="5">The sequence shown here is derived from an EMBL/GenBank/DDBJ whole genome shotgun (WGS) entry which is preliminary data.</text>
</comment>
<evidence type="ECO:0000259" key="4">
    <source>
        <dbReference type="Pfam" id="PF21180"/>
    </source>
</evidence>
<evidence type="ECO:0000313" key="5">
    <source>
        <dbReference type="EMBL" id="KAE9444814.1"/>
    </source>
</evidence>
<feature type="non-terminal residue" evidence="5">
    <location>
        <position position="1"/>
    </location>
</feature>
<dbReference type="PRINTS" id="PR01551">
    <property type="entry name" value="SPO11HOMOLOG"/>
</dbReference>
<dbReference type="GO" id="GO:0042138">
    <property type="term" value="P:meiotic DNA double-strand break formation"/>
    <property type="evidence" value="ECO:0007669"/>
    <property type="project" value="InterPro"/>
</dbReference>